<dbReference type="AlphaFoldDB" id="A0A106BKU6"/>
<comment type="caution">
    <text evidence="1">The sequence shown here is derived from an EMBL/GenBank/DDBJ whole genome shotgun (WGS) entry which is preliminary data.</text>
</comment>
<dbReference type="Proteomes" id="UP000064243">
    <property type="component" value="Unassembled WGS sequence"/>
</dbReference>
<dbReference type="InterPro" id="IPR010985">
    <property type="entry name" value="Ribbon_hlx_hlx"/>
</dbReference>
<dbReference type="SUPFAM" id="SSF47598">
    <property type="entry name" value="Ribbon-helix-helix"/>
    <property type="match status" value="1"/>
</dbReference>
<reference evidence="1 2" key="1">
    <citation type="journal article" date="2015" name="Appl. Environ. Microbiol.">
        <title>Aerobic and Anaerobic Thiosulfate Oxidation by a Cold-Adapted, Subglacial Chemoautotroph.</title>
        <authorList>
            <person name="Harrold Z.R."/>
            <person name="Skidmore M.L."/>
            <person name="Hamilton T.L."/>
            <person name="Desch L."/>
            <person name="Amada K."/>
            <person name="van Gelder W."/>
            <person name="Glover K."/>
            <person name="Roden E.E."/>
            <person name="Boyd E.S."/>
        </authorList>
    </citation>
    <scope>NUCLEOTIDE SEQUENCE [LARGE SCALE GENOMIC DNA]</scope>
    <source>
        <strain evidence="1 2">RG</strain>
    </source>
</reference>
<keyword evidence="2" id="KW-1185">Reference proteome</keyword>
<accession>A0A106BKU6</accession>
<dbReference type="EMBL" id="LDUG01000036">
    <property type="protein sequence ID" value="KVW94326.1"/>
    <property type="molecule type" value="Genomic_DNA"/>
</dbReference>
<dbReference type="OrthoDB" id="8564132at2"/>
<evidence type="ECO:0000313" key="2">
    <source>
        <dbReference type="Proteomes" id="UP000064243"/>
    </source>
</evidence>
<dbReference type="RefSeq" id="WP_059757487.1">
    <property type="nucleotide sequence ID" value="NZ_LDUG01000036.1"/>
</dbReference>
<dbReference type="PATRIC" id="fig|36861.3.peg.2421"/>
<protein>
    <recommendedName>
        <fullName evidence="3">CopG family transcriptional regulator</fullName>
    </recommendedName>
</protein>
<sequence length="93" mass="10408">MAATTTLKLPEQLKTRIAPLAEAAGKSPHAWMIEALEERVEQSEAYTAFVAEALEAEQEMLRTGEAYAMEDVHQYLLDKLDGKPVKRPKPIKI</sequence>
<evidence type="ECO:0008006" key="3">
    <source>
        <dbReference type="Google" id="ProtNLM"/>
    </source>
</evidence>
<dbReference type="Gene3D" id="1.10.1220.10">
    <property type="entry name" value="Met repressor-like"/>
    <property type="match status" value="1"/>
</dbReference>
<gene>
    <name evidence="1" type="ORF">ABW22_13165</name>
</gene>
<proteinExistence type="predicted"/>
<dbReference type="InterPro" id="IPR013321">
    <property type="entry name" value="Arc_rbn_hlx_hlx"/>
</dbReference>
<dbReference type="GO" id="GO:0006355">
    <property type="term" value="P:regulation of DNA-templated transcription"/>
    <property type="evidence" value="ECO:0007669"/>
    <property type="project" value="InterPro"/>
</dbReference>
<name>A0A106BKU6_THIDE</name>
<evidence type="ECO:0000313" key="1">
    <source>
        <dbReference type="EMBL" id="KVW94326.1"/>
    </source>
</evidence>
<organism evidence="1 2">
    <name type="scientific">Thiobacillus denitrificans</name>
    <dbReference type="NCBI Taxonomy" id="36861"/>
    <lineage>
        <taxon>Bacteria</taxon>
        <taxon>Pseudomonadati</taxon>
        <taxon>Pseudomonadota</taxon>
        <taxon>Betaproteobacteria</taxon>
        <taxon>Nitrosomonadales</taxon>
        <taxon>Thiobacillaceae</taxon>
        <taxon>Thiobacillus</taxon>
    </lineage>
</organism>